<name>A0A0D8FTV7_9ACTN</name>
<dbReference type="eggNOG" id="COG2318">
    <property type="taxonomic scope" value="Bacteria"/>
</dbReference>
<dbReference type="STRING" id="1121877.FEAC_25390"/>
<dbReference type="Gene3D" id="1.20.120.450">
    <property type="entry name" value="dinb family like domain"/>
    <property type="match status" value="1"/>
</dbReference>
<comment type="caution">
    <text evidence="1">The sequence shown here is derived from an EMBL/GenBank/DDBJ whole genome shotgun (WGS) entry which is preliminary data.</text>
</comment>
<accession>A0A0D8FTV7</accession>
<organism evidence="1 2">
    <name type="scientific">Ferrimicrobium acidiphilum DSM 19497</name>
    <dbReference type="NCBI Taxonomy" id="1121877"/>
    <lineage>
        <taxon>Bacteria</taxon>
        <taxon>Bacillati</taxon>
        <taxon>Actinomycetota</taxon>
        <taxon>Acidimicrobiia</taxon>
        <taxon>Acidimicrobiales</taxon>
        <taxon>Acidimicrobiaceae</taxon>
        <taxon>Ferrimicrobium</taxon>
    </lineage>
</organism>
<evidence type="ECO:0000313" key="1">
    <source>
        <dbReference type="EMBL" id="KJE75697.1"/>
    </source>
</evidence>
<dbReference type="Proteomes" id="UP000032336">
    <property type="component" value="Unassembled WGS sequence"/>
</dbReference>
<keyword evidence="2" id="KW-1185">Reference proteome</keyword>
<dbReference type="OrthoDB" id="4548523at2"/>
<dbReference type="EMBL" id="JXUW01000031">
    <property type="protein sequence ID" value="KJE75697.1"/>
    <property type="molecule type" value="Genomic_DNA"/>
</dbReference>
<dbReference type="AlphaFoldDB" id="A0A0D8FTV7"/>
<dbReference type="Pfam" id="PF04978">
    <property type="entry name" value="MST"/>
    <property type="match status" value="1"/>
</dbReference>
<reference evidence="1 2" key="1">
    <citation type="submission" date="2015-01" db="EMBL/GenBank/DDBJ databases">
        <title>Draft genome of the acidophilic iron oxidizer Ferrimicrobium acidiphilum strain T23.</title>
        <authorList>
            <person name="Poehlein A."/>
            <person name="Eisen S."/>
            <person name="Schloemann M."/>
            <person name="Johnson B.D."/>
            <person name="Daniel R."/>
            <person name="Muehling M."/>
        </authorList>
    </citation>
    <scope>NUCLEOTIDE SEQUENCE [LARGE SCALE GENOMIC DNA]</scope>
    <source>
        <strain evidence="1 2">T23</strain>
    </source>
</reference>
<sequence>MTWITPEPPNDGLAPDTGDIRLILQGYLDHYRLTLLRICAGLNAEQLALRPVAPSTLSLLGLVRHMTNVERTWFRIRAAGEDVAPLFTTTDEDFDDLDTASAQQAISDLPAEWARCDAAVKNLPLDHIVDVRGQEVSLASIYIHLIEEWARHAGHADLIRQSIDGVTGR</sequence>
<protein>
    <submittedName>
        <fullName evidence="1">DinB superfamily protein</fullName>
    </submittedName>
</protein>
<dbReference type="InterPro" id="IPR034660">
    <property type="entry name" value="DinB/YfiT-like"/>
</dbReference>
<dbReference type="PATRIC" id="fig|1121877.4.peg.2831"/>
<dbReference type="GeneID" id="78373557"/>
<dbReference type="SUPFAM" id="SSF109854">
    <property type="entry name" value="DinB/YfiT-like putative metalloenzymes"/>
    <property type="match status" value="1"/>
</dbReference>
<dbReference type="InterPro" id="IPR007061">
    <property type="entry name" value="MST-like"/>
</dbReference>
<dbReference type="RefSeq" id="WP_035390736.1">
    <property type="nucleotide sequence ID" value="NZ_JXUW01000031.1"/>
</dbReference>
<evidence type="ECO:0000313" key="2">
    <source>
        <dbReference type="Proteomes" id="UP000032336"/>
    </source>
</evidence>
<gene>
    <name evidence="1" type="ORF">FEAC_25390</name>
</gene>
<proteinExistence type="predicted"/>